<accession>A0A6G1H5K4</accession>
<dbReference type="PROSITE" id="PS51044">
    <property type="entry name" value="ZF_SP_RING"/>
    <property type="match status" value="1"/>
</dbReference>
<keyword evidence="2 4" id="KW-0863">Zinc-finger</keyword>
<proteinExistence type="predicted"/>
<keyword evidence="1" id="KW-0479">Metal-binding</keyword>
<keyword evidence="3" id="KW-0862">Zinc</keyword>
<evidence type="ECO:0000256" key="2">
    <source>
        <dbReference type="ARBA" id="ARBA00022771"/>
    </source>
</evidence>
<dbReference type="Pfam" id="PF02891">
    <property type="entry name" value="zf-MIZ"/>
    <property type="match status" value="1"/>
</dbReference>
<feature type="non-terminal residue" evidence="6">
    <location>
        <position position="276"/>
    </location>
</feature>
<feature type="domain" description="SP-RING-type" evidence="5">
    <location>
        <begin position="134"/>
        <end position="226"/>
    </location>
</feature>
<protein>
    <recommendedName>
        <fullName evidence="5">SP-RING-type domain-containing protein</fullName>
    </recommendedName>
</protein>
<gene>
    <name evidence="6" type="ORF">K402DRAFT_298224</name>
</gene>
<dbReference type="AlphaFoldDB" id="A0A6G1H5K4"/>
<name>A0A6G1H5K4_9PEZI</name>
<evidence type="ECO:0000313" key="6">
    <source>
        <dbReference type="EMBL" id="KAF1988501.1"/>
    </source>
</evidence>
<evidence type="ECO:0000256" key="1">
    <source>
        <dbReference type="ARBA" id="ARBA00022723"/>
    </source>
</evidence>
<keyword evidence="7" id="KW-1185">Reference proteome</keyword>
<evidence type="ECO:0000256" key="3">
    <source>
        <dbReference type="ARBA" id="ARBA00022833"/>
    </source>
</evidence>
<dbReference type="GO" id="GO:0016925">
    <property type="term" value="P:protein sumoylation"/>
    <property type="evidence" value="ECO:0007669"/>
    <property type="project" value="TreeGrafter"/>
</dbReference>
<evidence type="ECO:0000259" key="5">
    <source>
        <dbReference type="PROSITE" id="PS51044"/>
    </source>
</evidence>
<dbReference type="Proteomes" id="UP000800041">
    <property type="component" value="Unassembled WGS sequence"/>
</dbReference>
<dbReference type="PANTHER" id="PTHR10782">
    <property type="entry name" value="ZINC FINGER MIZ DOMAIN-CONTAINING PROTEIN"/>
    <property type="match status" value="1"/>
</dbReference>
<dbReference type="EMBL" id="ML977148">
    <property type="protein sequence ID" value="KAF1988501.1"/>
    <property type="molecule type" value="Genomic_DNA"/>
</dbReference>
<feature type="non-terminal residue" evidence="6">
    <location>
        <position position="1"/>
    </location>
</feature>
<dbReference type="GO" id="GO:0000785">
    <property type="term" value="C:chromatin"/>
    <property type="evidence" value="ECO:0007669"/>
    <property type="project" value="TreeGrafter"/>
</dbReference>
<dbReference type="Gene3D" id="3.30.40.10">
    <property type="entry name" value="Zinc/RING finger domain, C3HC4 (zinc finger)"/>
    <property type="match status" value="1"/>
</dbReference>
<reference evidence="6" key="1">
    <citation type="journal article" date="2020" name="Stud. Mycol.">
        <title>101 Dothideomycetes genomes: a test case for predicting lifestyles and emergence of pathogens.</title>
        <authorList>
            <person name="Haridas S."/>
            <person name="Albert R."/>
            <person name="Binder M."/>
            <person name="Bloem J."/>
            <person name="Labutti K."/>
            <person name="Salamov A."/>
            <person name="Andreopoulos B."/>
            <person name="Baker S."/>
            <person name="Barry K."/>
            <person name="Bills G."/>
            <person name="Bluhm B."/>
            <person name="Cannon C."/>
            <person name="Castanera R."/>
            <person name="Culley D."/>
            <person name="Daum C."/>
            <person name="Ezra D."/>
            <person name="Gonzalez J."/>
            <person name="Henrissat B."/>
            <person name="Kuo A."/>
            <person name="Liang C."/>
            <person name="Lipzen A."/>
            <person name="Lutzoni F."/>
            <person name="Magnuson J."/>
            <person name="Mondo S."/>
            <person name="Nolan M."/>
            <person name="Ohm R."/>
            <person name="Pangilinan J."/>
            <person name="Park H.-J."/>
            <person name="Ramirez L."/>
            <person name="Alfaro M."/>
            <person name="Sun H."/>
            <person name="Tritt A."/>
            <person name="Yoshinaga Y."/>
            <person name="Zwiers L.-H."/>
            <person name="Turgeon B."/>
            <person name="Goodwin S."/>
            <person name="Spatafora J."/>
            <person name="Crous P."/>
            <person name="Grigoriev I."/>
        </authorList>
    </citation>
    <scope>NUCLEOTIDE SEQUENCE</scope>
    <source>
        <strain evidence="6">CBS 113979</strain>
    </source>
</reference>
<dbReference type="GO" id="GO:0008270">
    <property type="term" value="F:zinc ion binding"/>
    <property type="evidence" value="ECO:0007669"/>
    <property type="project" value="UniProtKB-KW"/>
</dbReference>
<organism evidence="6 7">
    <name type="scientific">Aulographum hederae CBS 113979</name>
    <dbReference type="NCBI Taxonomy" id="1176131"/>
    <lineage>
        <taxon>Eukaryota</taxon>
        <taxon>Fungi</taxon>
        <taxon>Dikarya</taxon>
        <taxon>Ascomycota</taxon>
        <taxon>Pezizomycotina</taxon>
        <taxon>Dothideomycetes</taxon>
        <taxon>Pleosporomycetidae</taxon>
        <taxon>Aulographales</taxon>
        <taxon>Aulographaceae</taxon>
    </lineage>
</organism>
<dbReference type="OrthoDB" id="27975at2759"/>
<dbReference type="GO" id="GO:0061665">
    <property type="term" value="F:SUMO ligase activity"/>
    <property type="evidence" value="ECO:0007669"/>
    <property type="project" value="TreeGrafter"/>
</dbReference>
<evidence type="ECO:0000313" key="7">
    <source>
        <dbReference type="Proteomes" id="UP000800041"/>
    </source>
</evidence>
<dbReference type="PANTHER" id="PTHR10782:SF4">
    <property type="entry name" value="TONALLI, ISOFORM E"/>
    <property type="match status" value="1"/>
</dbReference>
<sequence>YRLRCVKMAVPGVSGGSCSDSSWVTQETSWPTFGFYFEFNGQMLEARRKIHWGRDKPIDITAFVRSGKNTLKVSSLFRRPNPSATGAMEYVFAIEEVACVTHDNVVRGFSVISGGDETVSIKASLNATTTSVDDDDDIIFDTEKNTFTITVAEPYTRSKLCEIPVRGKTCKHRECFDLETFLSAEKRFEDVSAVDVWRCPICKEDVRPGELLIDDWITGVIKALKQNGQQDTRAIIVKADGTWSPIVEEKEDNAGSANARAPSENTGELMEIVELD</sequence>
<dbReference type="InterPro" id="IPR013083">
    <property type="entry name" value="Znf_RING/FYVE/PHD"/>
</dbReference>
<dbReference type="InterPro" id="IPR004181">
    <property type="entry name" value="Znf_MIZ"/>
</dbReference>
<evidence type="ECO:0000256" key="4">
    <source>
        <dbReference type="PROSITE-ProRule" id="PRU00452"/>
    </source>
</evidence>